<name>A0A0T5YWE5_9GAMM</name>
<dbReference type="Pfam" id="PF13435">
    <property type="entry name" value="Cytochrome_C554"/>
    <property type="match status" value="1"/>
</dbReference>
<dbReference type="InterPro" id="IPR036280">
    <property type="entry name" value="Multihaem_cyt_sf"/>
</dbReference>
<feature type="chain" id="PRO_5006667021" evidence="2">
    <location>
        <begin position="26"/>
        <end position="431"/>
    </location>
</feature>
<evidence type="ECO:0000256" key="2">
    <source>
        <dbReference type="SAM" id="SignalP"/>
    </source>
</evidence>
<dbReference type="AlphaFoldDB" id="A0A0T5YWE5"/>
<dbReference type="PANTHER" id="PTHR35038">
    <property type="entry name" value="DISSIMILATORY SULFITE REDUCTASE SIRA"/>
    <property type="match status" value="1"/>
</dbReference>
<evidence type="ECO:0000259" key="3">
    <source>
        <dbReference type="Pfam" id="PF13435"/>
    </source>
</evidence>
<keyword evidence="1 2" id="KW-0732">Signal</keyword>
<comment type="caution">
    <text evidence="4">The sequence shown here is derived from an EMBL/GenBank/DDBJ whole genome shotgun (WGS) entry which is preliminary data.</text>
</comment>
<organism evidence="4 5">
    <name type="scientific">endosymbiont of Ridgeia piscesae</name>
    <dbReference type="NCBI Taxonomy" id="54398"/>
    <lineage>
        <taxon>Bacteria</taxon>
        <taxon>Pseudomonadati</taxon>
        <taxon>Pseudomonadota</taxon>
        <taxon>Gammaproteobacteria</taxon>
        <taxon>sulfur-oxidizing symbionts</taxon>
    </lineage>
</organism>
<feature type="domain" description="Cytochrome c-552/4" evidence="3">
    <location>
        <begin position="42"/>
        <end position="129"/>
    </location>
</feature>
<dbReference type="Gene3D" id="1.10.1130.10">
    <property type="entry name" value="Flavocytochrome C3, Chain A"/>
    <property type="match status" value="1"/>
</dbReference>
<evidence type="ECO:0000256" key="1">
    <source>
        <dbReference type="ARBA" id="ARBA00022729"/>
    </source>
</evidence>
<reference evidence="4 5" key="1">
    <citation type="submission" date="2015-11" db="EMBL/GenBank/DDBJ databases">
        <title>The genome of Candidatus Endoriftia persephone in Ridgeia piscesae and population structure of the North Eastern Pacific vestimentiferan symbionts.</title>
        <authorList>
            <person name="Perez M."/>
            <person name="Juniper K.S."/>
        </authorList>
    </citation>
    <scope>NUCLEOTIDE SEQUENCE [LARGE SCALE GENOMIC DNA]</scope>
    <source>
        <strain evidence="4">Ind11</strain>
    </source>
</reference>
<dbReference type="OrthoDB" id="9814800at2"/>
<accession>A0A0T5YWE5</accession>
<dbReference type="InterPro" id="IPR023155">
    <property type="entry name" value="Cyt_c-552/4"/>
</dbReference>
<protein>
    <submittedName>
        <fullName evidence="4">Cytochrome c554 and c-prime</fullName>
    </submittedName>
</protein>
<gene>
    <name evidence="4" type="ORF">Ga0074115_11091</name>
</gene>
<dbReference type="InterPro" id="IPR051829">
    <property type="entry name" value="Multiheme_Cytochr_ET"/>
</dbReference>
<proteinExistence type="predicted"/>
<evidence type="ECO:0000313" key="5">
    <source>
        <dbReference type="Proteomes" id="UP000051634"/>
    </source>
</evidence>
<dbReference type="SUPFAM" id="SSF48695">
    <property type="entry name" value="Multiheme cytochromes"/>
    <property type="match status" value="1"/>
</dbReference>
<dbReference type="EMBL" id="LDXT01000087">
    <property type="protein sequence ID" value="KRT54876.1"/>
    <property type="molecule type" value="Genomic_DNA"/>
</dbReference>
<dbReference type="Proteomes" id="UP000051634">
    <property type="component" value="Unassembled WGS sequence"/>
</dbReference>
<dbReference type="GO" id="GO:0016491">
    <property type="term" value="F:oxidoreductase activity"/>
    <property type="evidence" value="ECO:0007669"/>
    <property type="project" value="TreeGrafter"/>
</dbReference>
<keyword evidence="5" id="KW-1185">Reference proteome</keyword>
<sequence>MIQLRRLVTIGSLLVMGGAAIPTQAATLDGKQVPLNQLSAESCKDCHKAIYKQWKGSMHANSTALKDPIHGAIYRKLIGDPSQPGQTDKQGNFPVCLNCHAPNAARDTSTKLDAMPAYNEGVSCVSCHSFVHNKGAGFVDGKPVLGLKAYEVSDQLQGPMGFVHEQGAAADALRKALDDEGELNPHLGRDNQGRAYLPAKEVAELDLPLQGNTSLQTSNACLGCHDKMQNVHGVPLCATGDEYDKSATQESCQSCHMASVKGVADHSMGGGHSVGVLKRAVKLDLQVEPEAGQLAVKVQLHNKSAHNVPTGAPFRNMYLKLSAFDVNGKLLWQNFQKHPMKEDPQAFFVYALADKEGKPAMPPMATQVVKNTRLQPYERRALEYRIAADNVKSVRAELYFNLLSPGMVKKMKALPDALKAPKRIGWSEVQL</sequence>
<evidence type="ECO:0000313" key="4">
    <source>
        <dbReference type="EMBL" id="KRT54876.1"/>
    </source>
</evidence>
<feature type="signal peptide" evidence="2">
    <location>
        <begin position="1"/>
        <end position="25"/>
    </location>
</feature>
<dbReference type="PANTHER" id="PTHR35038:SF8">
    <property type="entry name" value="C-TYPE POLYHEME CYTOCHROME OMCC"/>
    <property type="match status" value="1"/>
</dbReference>